<dbReference type="InterPro" id="IPR009506">
    <property type="entry name" value="YjiS-like"/>
</dbReference>
<gene>
    <name evidence="2" type="ORF">C8N30_3041</name>
</gene>
<dbReference type="OrthoDB" id="8005167at2"/>
<organism evidence="2 3">
    <name type="scientific">Sulfitobacter guttiformis</name>
    <dbReference type="NCBI Taxonomy" id="74349"/>
    <lineage>
        <taxon>Bacteria</taxon>
        <taxon>Pseudomonadati</taxon>
        <taxon>Pseudomonadota</taxon>
        <taxon>Alphaproteobacteria</taxon>
        <taxon>Rhodobacterales</taxon>
        <taxon>Roseobacteraceae</taxon>
        <taxon>Sulfitobacter</taxon>
    </lineage>
</organism>
<dbReference type="AlphaFoldDB" id="A0A420DI87"/>
<accession>A0A420DI87</accession>
<protein>
    <submittedName>
        <fullName evidence="2">Uncharacterized protein DUF1127</fullName>
    </submittedName>
</protein>
<comment type="caution">
    <text evidence="2">The sequence shown here is derived from an EMBL/GenBank/DDBJ whole genome shotgun (WGS) entry which is preliminary data.</text>
</comment>
<reference evidence="2 3" key="1">
    <citation type="submission" date="2018-09" db="EMBL/GenBank/DDBJ databases">
        <title>Genomic Encyclopedia of Archaeal and Bacterial Type Strains, Phase II (KMG-II): from individual species to whole genera.</title>
        <authorList>
            <person name="Goeker M."/>
        </authorList>
    </citation>
    <scope>NUCLEOTIDE SEQUENCE [LARGE SCALE GENOMIC DNA]</scope>
    <source>
        <strain evidence="2 3">DSM 11458</strain>
    </source>
</reference>
<dbReference type="STRING" id="1443111.Z949_1469"/>
<dbReference type="EMBL" id="RAQK01000002">
    <property type="protein sequence ID" value="RKE93938.1"/>
    <property type="molecule type" value="Genomic_DNA"/>
</dbReference>
<dbReference type="Pfam" id="PF06568">
    <property type="entry name" value="YjiS-like"/>
    <property type="match status" value="1"/>
</dbReference>
<dbReference type="RefSeq" id="WP_025062024.1">
    <property type="nucleotide sequence ID" value="NZ_RAQK01000002.1"/>
</dbReference>
<sequence>MAQASVLTNEDLTVLNATRSIPLLAVLSVKFAACLTKWATRRRTRLDLDKLEKWQLRDVGLTPGAALSETRKVFWKA</sequence>
<evidence type="ECO:0000313" key="2">
    <source>
        <dbReference type="EMBL" id="RKE93938.1"/>
    </source>
</evidence>
<dbReference type="Proteomes" id="UP000284407">
    <property type="component" value="Unassembled WGS sequence"/>
</dbReference>
<evidence type="ECO:0000259" key="1">
    <source>
        <dbReference type="Pfam" id="PF06568"/>
    </source>
</evidence>
<evidence type="ECO:0000313" key="3">
    <source>
        <dbReference type="Proteomes" id="UP000284407"/>
    </source>
</evidence>
<name>A0A420DI87_9RHOB</name>
<keyword evidence="3" id="KW-1185">Reference proteome</keyword>
<proteinExistence type="predicted"/>
<feature type="domain" description="YjiS-like" evidence="1">
    <location>
        <begin position="34"/>
        <end position="64"/>
    </location>
</feature>